<dbReference type="RefSeq" id="WP_207689335.1">
    <property type="nucleotide sequence ID" value="NZ_CP061799.1"/>
</dbReference>
<dbReference type="Gene3D" id="3.10.310.10">
    <property type="entry name" value="Diaminopimelate Epimerase, Chain A, domain 1"/>
    <property type="match status" value="2"/>
</dbReference>
<protein>
    <submittedName>
        <fullName evidence="2">Proline racemase</fullName>
    </submittedName>
</protein>
<dbReference type="Pfam" id="PF05544">
    <property type="entry name" value="Pro_racemase"/>
    <property type="match status" value="1"/>
</dbReference>
<organism evidence="2 3">
    <name type="scientific">Desulfonema limicola</name>
    <dbReference type="NCBI Taxonomy" id="45656"/>
    <lineage>
        <taxon>Bacteria</taxon>
        <taxon>Pseudomonadati</taxon>
        <taxon>Thermodesulfobacteriota</taxon>
        <taxon>Desulfobacteria</taxon>
        <taxon>Desulfobacterales</taxon>
        <taxon>Desulfococcaceae</taxon>
        <taxon>Desulfonema</taxon>
    </lineage>
</organism>
<dbReference type="PIRSF" id="PIRSF029792">
    <property type="entry name" value="Pro_racemase"/>
    <property type="match status" value="1"/>
</dbReference>
<proteinExistence type="inferred from homology"/>
<dbReference type="PANTHER" id="PTHR33442">
    <property type="entry name" value="TRANS-3-HYDROXY-L-PROLINE DEHYDRATASE"/>
    <property type="match status" value="1"/>
</dbReference>
<dbReference type="GO" id="GO:0047580">
    <property type="term" value="F:4-hydroxyproline epimerase activity"/>
    <property type="evidence" value="ECO:0007669"/>
    <property type="project" value="TreeGrafter"/>
</dbReference>
<accession>A0A975BD73</accession>
<comment type="similarity">
    <text evidence="1">Belongs to the proline racemase family.</text>
</comment>
<dbReference type="SUPFAM" id="SSF54506">
    <property type="entry name" value="Diaminopimelate epimerase-like"/>
    <property type="match status" value="1"/>
</dbReference>
<keyword evidence="3" id="KW-1185">Reference proteome</keyword>
<dbReference type="KEGG" id="dli:dnl_59040"/>
<dbReference type="SFLD" id="SFLDS00028">
    <property type="entry name" value="Proline_Racemase"/>
    <property type="match status" value="1"/>
</dbReference>
<dbReference type="PANTHER" id="PTHR33442:SF5">
    <property type="entry name" value="BIFUNCTIONAL TRANS-3-HYDROXY-L-PROLINE DEHYDRATASE_2-EPIMERASE"/>
    <property type="match status" value="1"/>
</dbReference>
<evidence type="ECO:0000256" key="1">
    <source>
        <dbReference type="ARBA" id="ARBA00007529"/>
    </source>
</evidence>
<name>A0A975BD73_9BACT</name>
<dbReference type="EMBL" id="CP061799">
    <property type="protein sequence ID" value="QTA83494.1"/>
    <property type="molecule type" value="Genomic_DNA"/>
</dbReference>
<reference evidence="2" key="1">
    <citation type="journal article" date="2021" name="Microb. Physiol.">
        <title>Proteogenomic Insights into the Physiology of Marine, Sulfate-Reducing, Filamentous Desulfonema limicola and Desulfonema magnum.</title>
        <authorList>
            <person name="Schnaars V."/>
            <person name="Wohlbrand L."/>
            <person name="Scheve S."/>
            <person name="Hinrichs C."/>
            <person name="Reinhardt R."/>
            <person name="Rabus R."/>
        </authorList>
    </citation>
    <scope>NUCLEOTIDE SEQUENCE</scope>
    <source>
        <strain evidence="2">5ac10</strain>
    </source>
</reference>
<dbReference type="Proteomes" id="UP000663720">
    <property type="component" value="Chromosome"/>
</dbReference>
<dbReference type="AlphaFoldDB" id="A0A975BD73"/>
<evidence type="ECO:0000313" key="2">
    <source>
        <dbReference type="EMBL" id="QTA83494.1"/>
    </source>
</evidence>
<evidence type="ECO:0000313" key="3">
    <source>
        <dbReference type="Proteomes" id="UP000663720"/>
    </source>
</evidence>
<dbReference type="InterPro" id="IPR008794">
    <property type="entry name" value="Pro_racemase_fam"/>
</dbReference>
<sequence>MKFFNDLSMLLKKFDNCITSIDSHTEGETTRLIVNGLKDIKGSTMMEKLEFFQSNYDHVRCLLTKEPRGSDLLAALVTENVSQNAEFGLIYMDAKRYPYLCGHATIGAVVTLAETGFLKLEQGENPVYIDTPSGVMKAAVFVHGKNIDSVSIHMVPAFVYKTGQEIEVKGFGKIKIDIVCTGGFFAMVNSKEINIEPVLENKSVLTDLGMKIIDAANEQLSVSHPLRPEVKTVDVTEFYESQYDNGKASGTGMVIYGESHADRSPCGTGTAAKLALLYHYGKIEINQDYVNYSPLGTSFNAKIVKKEKIGHFDGFVVQIKGMAYLTGVHHFIIENKDPFPQGFIM</sequence>
<gene>
    <name evidence="2" type="ORF">dnl_59040</name>
</gene>